<sequence length="177" mass="20633">MIITTQRHPITRWIDRLLTIAGWFAFSYLIAKGLLLLINHSMDKTGYKQLDPIFPTLATFLFYGAVLLTNGLLLLAWSRWRRHQRQQRRLRQALYRHRSRSHRAKQPPLPHFDPEQIDTVRHSRIVVLYNAQDGAVQHVEAAHPLPLQQATGTRDEKPLAPLIFHPRAYSKQPTPNQ</sequence>
<feature type="transmembrane region" description="Helical" evidence="2">
    <location>
        <begin position="60"/>
        <end position="80"/>
    </location>
</feature>
<keyword evidence="2" id="KW-0472">Membrane</keyword>
<dbReference type="Pfam" id="PF13994">
    <property type="entry name" value="PgaD"/>
    <property type="match status" value="1"/>
</dbReference>
<dbReference type="InterPro" id="IPR023829">
    <property type="entry name" value="PGA_PgaD"/>
</dbReference>
<evidence type="ECO:0000256" key="1">
    <source>
        <dbReference type="SAM" id="MobiDB-lite"/>
    </source>
</evidence>
<dbReference type="EMBL" id="CP049362">
    <property type="protein sequence ID" value="QXX78969.1"/>
    <property type="molecule type" value="Genomic_DNA"/>
</dbReference>
<keyword evidence="2" id="KW-1133">Transmembrane helix</keyword>
<evidence type="ECO:0000313" key="4">
    <source>
        <dbReference type="Proteomes" id="UP000826050"/>
    </source>
</evidence>
<gene>
    <name evidence="3" type="primary">pgaD</name>
    <name evidence="3" type="ORF">FE795_08035</name>
</gene>
<accession>A0ABX8SYJ7</accession>
<keyword evidence="2" id="KW-0812">Transmembrane</keyword>
<reference evidence="3 4" key="1">
    <citation type="submission" date="2020-02" db="EMBL/GenBank/DDBJ databases">
        <title>Partial ammonium oxidation to N2 by heterotrophic bacteria.</title>
        <authorList>
            <person name="Wu M."/>
        </authorList>
    </citation>
    <scope>NUCLEOTIDE SEQUENCE [LARGE SCALE GENOMIC DNA]</scope>
    <source>
        <strain evidence="3 4">HO-1</strain>
    </source>
</reference>
<protein>
    <submittedName>
        <fullName evidence="3">Poly-beta-1,6-N-acetyl-D-glucosamine biosynthesis protein PgaD</fullName>
    </submittedName>
</protein>
<keyword evidence="4" id="KW-1185">Reference proteome</keyword>
<dbReference type="Proteomes" id="UP000826050">
    <property type="component" value="Chromosome"/>
</dbReference>
<proteinExistence type="predicted"/>
<feature type="region of interest" description="Disordered" evidence="1">
    <location>
        <begin position="94"/>
        <end position="113"/>
    </location>
</feature>
<evidence type="ECO:0000313" key="3">
    <source>
        <dbReference type="EMBL" id="QXX78969.1"/>
    </source>
</evidence>
<name>A0ABX8SYJ7_9BURK</name>
<organism evidence="3 4">
    <name type="scientific">Alcaligenes ammonioxydans</name>
    <dbReference type="NCBI Taxonomy" id="2582914"/>
    <lineage>
        <taxon>Bacteria</taxon>
        <taxon>Pseudomonadati</taxon>
        <taxon>Pseudomonadota</taxon>
        <taxon>Betaproteobacteria</taxon>
        <taxon>Burkholderiales</taxon>
        <taxon>Alcaligenaceae</taxon>
        <taxon>Alcaligenes</taxon>
    </lineage>
</organism>
<feature type="compositionally biased region" description="Basic residues" evidence="1">
    <location>
        <begin position="94"/>
        <end position="105"/>
    </location>
</feature>
<dbReference type="NCBIfam" id="TIGR03940">
    <property type="entry name" value="PGA_PgaD"/>
    <property type="match status" value="1"/>
</dbReference>
<feature type="transmembrane region" description="Helical" evidence="2">
    <location>
        <begin position="20"/>
        <end position="40"/>
    </location>
</feature>
<evidence type="ECO:0000256" key="2">
    <source>
        <dbReference type="SAM" id="Phobius"/>
    </source>
</evidence>
<dbReference type="RefSeq" id="WP_131071690.1">
    <property type="nucleotide sequence ID" value="NZ_CP049362.1"/>
</dbReference>